<dbReference type="GO" id="GO:0016614">
    <property type="term" value="F:oxidoreductase activity, acting on CH-OH group of donors"/>
    <property type="evidence" value="ECO:0007669"/>
    <property type="project" value="UniProtKB-ARBA"/>
</dbReference>
<dbReference type="InterPro" id="IPR036291">
    <property type="entry name" value="NAD(P)-bd_dom_sf"/>
</dbReference>
<evidence type="ECO:0000256" key="2">
    <source>
        <dbReference type="ARBA" id="ARBA00023002"/>
    </source>
</evidence>
<proteinExistence type="inferred from homology"/>
<comment type="caution">
    <text evidence="3">The sequence shown here is derived from an EMBL/GenBank/DDBJ whole genome shotgun (WGS) entry which is preliminary data.</text>
</comment>
<dbReference type="RefSeq" id="WP_210155322.1">
    <property type="nucleotide sequence ID" value="NZ_JAFCNB010000004.1"/>
</dbReference>
<dbReference type="Gene3D" id="3.40.50.720">
    <property type="entry name" value="NAD(P)-binding Rossmann-like Domain"/>
    <property type="match status" value="1"/>
</dbReference>
<reference evidence="3" key="1">
    <citation type="submission" date="2021-02" db="EMBL/GenBank/DDBJ databases">
        <title>Draft genome sequence of Microbispora sp. RL4-1S isolated from rice leaves in Thailand.</title>
        <authorList>
            <person name="Muangham S."/>
            <person name="Duangmal K."/>
        </authorList>
    </citation>
    <scope>NUCLEOTIDE SEQUENCE</scope>
    <source>
        <strain evidence="3">RL4-1S</strain>
    </source>
</reference>
<evidence type="ECO:0000313" key="3">
    <source>
        <dbReference type="EMBL" id="MBP2704013.1"/>
    </source>
</evidence>
<dbReference type="PANTHER" id="PTHR48107">
    <property type="entry name" value="NADPH-DEPENDENT ALDEHYDE REDUCTASE-LIKE PROTEIN, CHLOROPLASTIC-RELATED"/>
    <property type="match status" value="1"/>
</dbReference>
<dbReference type="SUPFAM" id="SSF51735">
    <property type="entry name" value="NAD(P)-binding Rossmann-fold domains"/>
    <property type="match status" value="1"/>
</dbReference>
<dbReference type="Proteomes" id="UP000674234">
    <property type="component" value="Unassembled WGS sequence"/>
</dbReference>
<evidence type="ECO:0000313" key="4">
    <source>
        <dbReference type="Proteomes" id="UP000674234"/>
    </source>
</evidence>
<dbReference type="AlphaFoldDB" id="A0A940WJI9"/>
<dbReference type="InterPro" id="IPR002347">
    <property type="entry name" value="SDR_fam"/>
</dbReference>
<dbReference type="Pfam" id="PF13561">
    <property type="entry name" value="adh_short_C2"/>
    <property type="match status" value="1"/>
</dbReference>
<protein>
    <submittedName>
        <fullName evidence="3">SDR family oxidoreductase</fullName>
    </submittedName>
</protein>
<name>A0A940WJI9_9ACTN</name>
<evidence type="ECO:0000256" key="1">
    <source>
        <dbReference type="ARBA" id="ARBA00006484"/>
    </source>
</evidence>
<comment type="similarity">
    <text evidence="1">Belongs to the short-chain dehydrogenases/reductases (SDR) family.</text>
</comment>
<keyword evidence="4" id="KW-1185">Reference proteome</keyword>
<organism evidence="3 4">
    <name type="scientific">Microbispora oryzae</name>
    <dbReference type="NCBI Taxonomy" id="2806554"/>
    <lineage>
        <taxon>Bacteria</taxon>
        <taxon>Bacillati</taxon>
        <taxon>Actinomycetota</taxon>
        <taxon>Actinomycetes</taxon>
        <taxon>Streptosporangiales</taxon>
        <taxon>Streptosporangiaceae</taxon>
        <taxon>Microbispora</taxon>
    </lineage>
</organism>
<dbReference type="PANTHER" id="PTHR48107:SF7">
    <property type="entry name" value="RE15974P"/>
    <property type="match status" value="1"/>
</dbReference>
<dbReference type="EMBL" id="JAFCNB010000004">
    <property type="protein sequence ID" value="MBP2704013.1"/>
    <property type="molecule type" value="Genomic_DNA"/>
</dbReference>
<gene>
    <name evidence="3" type="ORF">JOL79_09355</name>
</gene>
<keyword evidence="2" id="KW-0560">Oxidoreductase</keyword>
<sequence length="95" mass="10109">MITEQESRVAVEAITLMLARELRGRDITVNTVAPGPIATSPFFNGKSDELVQRIASEPPLERLGEPADVAEIVSFLAGPGRWVNGQVIPVNGGAI</sequence>
<dbReference type="PRINTS" id="PR00081">
    <property type="entry name" value="GDHRDH"/>
</dbReference>
<accession>A0A940WJI9</accession>